<sequence>MKELMNQYKRKNLFRIIGIFAFAFFLTQCLGHHFTIPKEKVESDIKKVLVLPVYMPKNFVPNYFPKEPNFQPNVEESGEYVEIIQSAGSFLTNLATNILRKGAYEFQTVQYTEDILKGNANFEKIAKTIINEKPTELQTDVYFPKKEFIQKIAKKYQVDAVFYHILYIQYKKSRRFDLGGRSYVKLPAFSILYEPLMYSSNGDLIYNSDEVSYEIGSLHYPETTNEDNVFKASKISNNSLREDLSKGSIYGKLIIMGLNQKY</sequence>
<organism evidence="1 2">
    <name type="scientific">Leptospira weilii serovar Ranarum str. ICFT</name>
    <dbReference type="NCBI Taxonomy" id="1218598"/>
    <lineage>
        <taxon>Bacteria</taxon>
        <taxon>Pseudomonadati</taxon>
        <taxon>Spirochaetota</taxon>
        <taxon>Spirochaetia</taxon>
        <taxon>Leptospirales</taxon>
        <taxon>Leptospiraceae</taxon>
        <taxon>Leptospira</taxon>
    </lineage>
</organism>
<gene>
    <name evidence="1" type="ORF">LEP1GSC060_0396</name>
</gene>
<accession>N1WK70</accession>
<name>N1WK70_9LEPT</name>
<dbReference type="RefSeq" id="WP_003002927.1">
    <property type="nucleotide sequence ID" value="NZ_AOHC02000033.1"/>
</dbReference>
<evidence type="ECO:0000313" key="2">
    <source>
        <dbReference type="Proteomes" id="UP000012313"/>
    </source>
</evidence>
<keyword evidence="2" id="KW-1185">Reference proteome</keyword>
<comment type="caution">
    <text evidence="1">The sequence shown here is derived from an EMBL/GenBank/DDBJ whole genome shotgun (WGS) entry which is preliminary data.</text>
</comment>
<proteinExistence type="predicted"/>
<dbReference type="EMBL" id="AOHC02000033">
    <property type="protein sequence ID" value="EMY77752.1"/>
    <property type="molecule type" value="Genomic_DNA"/>
</dbReference>
<evidence type="ECO:0000313" key="1">
    <source>
        <dbReference type="EMBL" id="EMY77752.1"/>
    </source>
</evidence>
<dbReference type="AlphaFoldDB" id="N1WK70"/>
<dbReference type="Proteomes" id="UP000012313">
    <property type="component" value="Unassembled WGS sequence"/>
</dbReference>
<protein>
    <submittedName>
        <fullName evidence="1">Uncharacterized protein</fullName>
    </submittedName>
</protein>
<reference evidence="1" key="1">
    <citation type="submission" date="2013-03" db="EMBL/GenBank/DDBJ databases">
        <authorList>
            <person name="Harkins D.M."/>
            <person name="Durkin A.S."/>
            <person name="Brinkac L.M."/>
            <person name="Haft D.H."/>
            <person name="Selengut J.D."/>
            <person name="Sanka R."/>
            <person name="DePew J."/>
            <person name="Purushe J."/>
            <person name="Hartskeerl R.A."/>
            <person name="Ahmed A."/>
            <person name="van der Linden H."/>
            <person name="Goris M.G.A."/>
            <person name="Vinetz J.M."/>
            <person name="Sutton G.G."/>
            <person name="Nierman W.C."/>
            <person name="Fouts D.E."/>
        </authorList>
    </citation>
    <scope>NUCLEOTIDE SEQUENCE [LARGE SCALE GENOMIC DNA]</scope>
    <source>
        <strain evidence="1">ICFT</strain>
    </source>
</reference>